<evidence type="ECO:0000313" key="4">
    <source>
        <dbReference type="EMBL" id="MCU9839583.1"/>
    </source>
</evidence>
<keyword evidence="5" id="KW-1185">Reference proteome</keyword>
<protein>
    <submittedName>
        <fullName evidence="4">Site-specific integrase</fullName>
    </submittedName>
</protein>
<dbReference type="EMBL" id="JAOVQN010000020">
    <property type="protein sequence ID" value="MCU9839583.1"/>
    <property type="molecule type" value="Genomic_DNA"/>
</dbReference>
<evidence type="ECO:0000259" key="3">
    <source>
        <dbReference type="PROSITE" id="PS51898"/>
    </source>
</evidence>
<dbReference type="Proteomes" id="UP001321014">
    <property type="component" value="Unassembled WGS sequence"/>
</dbReference>
<dbReference type="PANTHER" id="PTHR30349:SF64">
    <property type="entry name" value="PROPHAGE INTEGRASE INTD-RELATED"/>
    <property type="match status" value="1"/>
</dbReference>
<sequence>MSKHASDNLRIKRKHLVWLKDAKGLSQSSIDKAAASIAIYDRWLKGKDYRAFHSEKARAFKRHLEGLRNDRTGASLSPATINGVLRDVMKFFDWMADQPGYKSRISRADIAYLTPDRKSEQARRGTLWKPHPSPEQVERLLSEMPIETVIQRRDRALIAFLFLTGSREGAAITVRLRHVDLANKCVQFDGRSVDTKFGKSFTTSFYPFGDQVEAILQSWIMELRQEHLFSDTDPLFPKTRVAVGLLRCFEAVGIAREPWAGPSSAARIFKQAFVDAGLPPFSPHRVRDTIAELAKHHCRTPEDYKAWSQNMGHDDVMTTFSSYGSVAPGRQVELMARFRHRGPLSDDDQVIQR</sequence>
<evidence type="ECO:0000256" key="2">
    <source>
        <dbReference type="ARBA" id="ARBA00023172"/>
    </source>
</evidence>
<dbReference type="InterPro" id="IPR013762">
    <property type="entry name" value="Integrase-like_cat_sf"/>
</dbReference>
<feature type="domain" description="Tyr recombinase" evidence="3">
    <location>
        <begin position="126"/>
        <end position="336"/>
    </location>
</feature>
<dbReference type="Pfam" id="PF00589">
    <property type="entry name" value="Phage_integrase"/>
    <property type="match status" value="1"/>
</dbReference>
<reference evidence="4 5" key="1">
    <citation type="submission" date="2022-10" db="EMBL/GenBank/DDBJ databases">
        <title>Ruegeria sp. nov., isolated from ocean surface water.</title>
        <authorList>
            <person name="He W."/>
            <person name="Wang L."/>
            <person name="Zhang D.-F."/>
        </authorList>
    </citation>
    <scope>NUCLEOTIDE SEQUENCE [LARGE SCALE GENOMIC DNA]</scope>
    <source>
        <strain evidence="4 5">WL0004</strain>
    </source>
</reference>
<evidence type="ECO:0000256" key="1">
    <source>
        <dbReference type="ARBA" id="ARBA00022908"/>
    </source>
</evidence>
<keyword evidence="1" id="KW-0229">DNA integration</keyword>
<dbReference type="CDD" id="cd00397">
    <property type="entry name" value="DNA_BRE_C"/>
    <property type="match status" value="1"/>
</dbReference>
<dbReference type="Gene3D" id="1.10.443.10">
    <property type="entry name" value="Intergrase catalytic core"/>
    <property type="match status" value="1"/>
</dbReference>
<dbReference type="PROSITE" id="PS51898">
    <property type="entry name" value="TYR_RECOMBINASE"/>
    <property type="match status" value="1"/>
</dbReference>
<dbReference type="SUPFAM" id="SSF56349">
    <property type="entry name" value="DNA breaking-rejoining enzymes"/>
    <property type="match status" value="1"/>
</dbReference>
<evidence type="ECO:0000313" key="5">
    <source>
        <dbReference type="Proteomes" id="UP001321014"/>
    </source>
</evidence>
<dbReference type="RefSeq" id="WP_263389528.1">
    <property type="nucleotide sequence ID" value="NZ_JAOVQN010000020.1"/>
</dbReference>
<accession>A0ABT2WUK4</accession>
<comment type="caution">
    <text evidence="4">The sequence shown here is derived from an EMBL/GenBank/DDBJ whole genome shotgun (WGS) entry which is preliminary data.</text>
</comment>
<dbReference type="PANTHER" id="PTHR30349">
    <property type="entry name" value="PHAGE INTEGRASE-RELATED"/>
    <property type="match status" value="1"/>
</dbReference>
<dbReference type="InterPro" id="IPR011010">
    <property type="entry name" value="DNA_brk_join_enz"/>
</dbReference>
<dbReference type="InterPro" id="IPR002104">
    <property type="entry name" value="Integrase_catalytic"/>
</dbReference>
<organism evidence="4 5">
    <name type="scientific">Ruegeria marisflavi</name>
    <dbReference type="NCBI Taxonomy" id="2984152"/>
    <lineage>
        <taxon>Bacteria</taxon>
        <taxon>Pseudomonadati</taxon>
        <taxon>Pseudomonadota</taxon>
        <taxon>Alphaproteobacteria</taxon>
        <taxon>Rhodobacterales</taxon>
        <taxon>Roseobacteraceae</taxon>
        <taxon>Ruegeria</taxon>
    </lineage>
</organism>
<proteinExistence type="predicted"/>
<gene>
    <name evidence="4" type="ORF">OEZ49_17550</name>
</gene>
<keyword evidence="2" id="KW-0233">DNA recombination</keyword>
<name>A0ABT2WUK4_9RHOB</name>
<dbReference type="InterPro" id="IPR050090">
    <property type="entry name" value="Tyrosine_recombinase_XerCD"/>
</dbReference>